<dbReference type="PROSITE" id="PS50994">
    <property type="entry name" value="INTEGRASE"/>
    <property type="match status" value="1"/>
</dbReference>
<dbReference type="InterPro" id="IPR057670">
    <property type="entry name" value="SH3_retrovirus"/>
</dbReference>
<name>A0A6L2LJM5_TANCI</name>
<protein>
    <submittedName>
        <fullName evidence="3">Retrovirus-related Pol polyprotein from transposon TNT 1-94</fullName>
    </submittedName>
</protein>
<dbReference type="InterPro" id="IPR012337">
    <property type="entry name" value="RNaseH-like_sf"/>
</dbReference>
<dbReference type="InterPro" id="IPR036397">
    <property type="entry name" value="RNaseH_sf"/>
</dbReference>
<organism evidence="3">
    <name type="scientific">Tanacetum cinerariifolium</name>
    <name type="common">Dalmatian daisy</name>
    <name type="synonym">Chrysanthemum cinerariifolium</name>
    <dbReference type="NCBI Taxonomy" id="118510"/>
    <lineage>
        <taxon>Eukaryota</taxon>
        <taxon>Viridiplantae</taxon>
        <taxon>Streptophyta</taxon>
        <taxon>Embryophyta</taxon>
        <taxon>Tracheophyta</taxon>
        <taxon>Spermatophyta</taxon>
        <taxon>Magnoliopsida</taxon>
        <taxon>eudicotyledons</taxon>
        <taxon>Gunneridae</taxon>
        <taxon>Pentapetalae</taxon>
        <taxon>asterids</taxon>
        <taxon>campanulids</taxon>
        <taxon>Asterales</taxon>
        <taxon>Asteraceae</taxon>
        <taxon>Asteroideae</taxon>
        <taxon>Anthemideae</taxon>
        <taxon>Anthemidinae</taxon>
        <taxon>Tanacetum</taxon>
    </lineage>
</organism>
<accession>A0A6L2LJM5</accession>
<dbReference type="InterPro" id="IPR001584">
    <property type="entry name" value="Integrase_cat-core"/>
</dbReference>
<feature type="compositionally biased region" description="Basic and acidic residues" evidence="1">
    <location>
        <begin position="7"/>
        <end position="18"/>
    </location>
</feature>
<comment type="caution">
    <text evidence="3">The sequence shown here is derived from an EMBL/GenBank/DDBJ whole genome shotgun (WGS) entry which is preliminary data.</text>
</comment>
<dbReference type="AlphaFoldDB" id="A0A6L2LJM5"/>
<dbReference type="PANTHER" id="PTHR42648">
    <property type="entry name" value="TRANSPOSASE, PUTATIVE-RELATED"/>
    <property type="match status" value="1"/>
</dbReference>
<gene>
    <name evidence="3" type="ORF">Tci_034024</name>
</gene>
<evidence type="ECO:0000259" key="2">
    <source>
        <dbReference type="PROSITE" id="PS50994"/>
    </source>
</evidence>
<dbReference type="InterPro" id="IPR039537">
    <property type="entry name" value="Retrotran_Ty1/copia-like"/>
</dbReference>
<feature type="region of interest" description="Disordered" evidence="1">
    <location>
        <begin position="1"/>
        <end position="41"/>
    </location>
</feature>
<feature type="compositionally biased region" description="Polar residues" evidence="1">
    <location>
        <begin position="69"/>
        <end position="78"/>
    </location>
</feature>
<proteinExistence type="predicted"/>
<sequence>MRKRECRSKGNQESRRTDAGNTRYKARDNRRRPAKQVKHKDMVTIDGEGVDWTGHAEDDTENYALMAFNSSNSGSDTETSVKDKAGLGQTVKDQDTCSQNPKVPKRDWTGLMSKRLGLGYGYTRKACFVCGSFSHLIRDCDFHEKRMAKQVKLNKRKNKITCQRNDRPVWNNVQRLNHQNKFVPTTILTKTGRFPVNAARQSFSSQTASTSTVRKVNTARPIVNKIRPRNNVSKSHSPIRRPFNSTTTPKAKFVNHKITTAGDKTVTAVRGNRETVVKTSTGIKREYSNARTPQQNGVAERKNKTLIKAARTMLADSFLPNTFWAEAVSTACYVLNMVLVNKPQNKTPYELITGKIPIISYIRPFGCHVTILNTINHLGKFKEKSDEGFLVGYSLNNKAFRVYNLETKRVEENMHINFLENKPNVTRKGPTWLFDLDYLTDSTNYQPVTIENKANKTASPKEANNSAELESLKRPEKEADDAAKTLRKTFTKSTKDLLLQVGAARANSTNNVNTASTPVNTASTLVNIASLSRNVSAAGPSYPNLSTYANQDDYQTPSLEDSYEKDSSIACLLAFFLRLILRRYLKHLKMKVRNKKDDQGVVVRNKARLVAQRHRREEGIEYDEKNDKEVYVSQPSGFIDPKFPKKKSWCDEFEALMKSKFQMSSMGKLTLFLGLQTTSTLIETKKPLVNNAEAADVDVLGHSKDFTSSCCEEDFQEVHNRRLSISWQETYFMAV</sequence>
<feature type="region of interest" description="Disordered" evidence="1">
    <location>
        <begin position="69"/>
        <end position="106"/>
    </location>
</feature>
<dbReference type="Pfam" id="PF25597">
    <property type="entry name" value="SH3_retrovirus"/>
    <property type="match status" value="1"/>
</dbReference>
<dbReference type="Gene3D" id="3.30.420.10">
    <property type="entry name" value="Ribonuclease H-like superfamily/Ribonuclease H"/>
    <property type="match status" value="1"/>
</dbReference>
<evidence type="ECO:0000313" key="3">
    <source>
        <dbReference type="EMBL" id="GEU62046.1"/>
    </source>
</evidence>
<dbReference type="EMBL" id="BKCJ010004608">
    <property type="protein sequence ID" value="GEU62046.1"/>
    <property type="molecule type" value="Genomic_DNA"/>
</dbReference>
<evidence type="ECO:0000256" key="1">
    <source>
        <dbReference type="SAM" id="MobiDB-lite"/>
    </source>
</evidence>
<feature type="compositionally biased region" description="Basic and acidic residues" evidence="1">
    <location>
        <begin position="470"/>
        <end position="482"/>
    </location>
</feature>
<dbReference type="GO" id="GO:0003676">
    <property type="term" value="F:nucleic acid binding"/>
    <property type="evidence" value="ECO:0007669"/>
    <property type="project" value="InterPro"/>
</dbReference>
<feature type="compositionally biased region" description="Basic residues" evidence="1">
    <location>
        <begin position="28"/>
        <end position="38"/>
    </location>
</feature>
<dbReference type="SUPFAM" id="SSF53098">
    <property type="entry name" value="Ribonuclease H-like"/>
    <property type="match status" value="1"/>
</dbReference>
<reference evidence="3" key="1">
    <citation type="journal article" date="2019" name="Sci. Rep.">
        <title>Draft genome of Tanacetum cinerariifolium, the natural source of mosquito coil.</title>
        <authorList>
            <person name="Yamashiro T."/>
            <person name="Shiraishi A."/>
            <person name="Satake H."/>
            <person name="Nakayama K."/>
        </authorList>
    </citation>
    <scope>NUCLEOTIDE SEQUENCE</scope>
</reference>
<feature type="region of interest" description="Disordered" evidence="1">
    <location>
        <begin position="455"/>
        <end position="482"/>
    </location>
</feature>
<dbReference type="GO" id="GO:0015074">
    <property type="term" value="P:DNA integration"/>
    <property type="evidence" value="ECO:0007669"/>
    <property type="project" value="InterPro"/>
</dbReference>
<feature type="domain" description="Integrase catalytic" evidence="2">
    <location>
        <begin position="282"/>
        <end position="356"/>
    </location>
</feature>
<feature type="compositionally biased region" description="Polar residues" evidence="1">
    <location>
        <begin position="455"/>
        <end position="468"/>
    </location>
</feature>
<dbReference type="PANTHER" id="PTHR42648:SF32">
    <property type="entry name" value="RIBONUCLEASE H-LIKE DOMAIN, GAG-PRE-INTEGRASE DOMAIN PROTEIN-RELATED"/>
    <property type="match status" value="1"/>
</dbReference>